<evidence type="ECO:0000256" key="1">
    <source>
        <dbReference type="SAM" id="MobiDB-lite"/>
    </source>
</evidence>
<dbReference type="CDD" id="cd20716">
    <property type="entry name" value="cyt_P460_fam"/>
    <property type="match status" value="1"/>
</dbReference>
<reference evidence="3 4" key="1">
    <citation type="submission" date="2019-02" db="EMBL/GenBank/DDBJ databases">
        <title>Deep-cultivation of Planctomycetes and their phenomic and genomic characterization uncovers novel biology.</title>
        <authorList>
            <person name="Wiegand S."/>
            <person name="Jogler M."/>
            <person name="Boedeker C."/>
            <person name="Pinto D."/>
            <person name="Vollmers J."/>
            <person name="Rivas-Marin E."/>
            <person name="Kohn T."/>
            <person name="Peeters S.H."/>
            <person name="Heuer A."/>
            <person name="Rast P."/>
            <person name="Oberbeckmann S."/>
            <person name="Bunk B."/>
            <person name="Jeske O."/>
            <person name="Meyerdierks A."/>
            <person name="Storesund J.E."/>
            <person name="Kallscheuer N."/>
            <person name="Luecker S."/>
            <person name="Lage O.M."/>
            <person name="Pohl T."/>
            <person name="Merkel B.J."/>
            <person name="Hornburger P."/>
            <person name="Mueller R.-W."/>
            <person name="Bruemmer F."/>
            <person name="Labrenz M."/>
            <person name="Spormann A.M."/>
            <person name="Op Den Camp H."/>
            <person name="Overmann J."/>
            <person name="Amann R."/>
            <person name="Jetten M.S.M."/>
            <person name="Mascher T."/>
            <person name="Medema M.H."/>
            <person name="Devos D.P."/>
            <person name="Kaster A.-K."/>
            <person name="Ovreas L."/>
            <person name="Rohde M."/>
            <person name="Galperin M.Y."/>
            <person name="Jogler C."/>
        </authorList>
    </citation>
    <scope>NUCLEOTIDE SEQUENCE [LARGE SCALE GENOMIC DNA]</scope>
    <source>
        <strain evidence="3 4">Pla123a</strain>
    </source>
</reference>
<organism evidence="3 4">
    <name type="scientific">Posidoniimonas polymericola</name>
    <dbReference type="NCBI Taxonomy" id="2528002"/>
    <lineage>
        <taxon>Bacteria</taxon>
        <taxon>Pseudomonadati</taxon>
        <taxon>Planctomycetota</taxon>
        <taxon>Planctomycetia</taxon>
        <taxon>Pirellulales</taxon>
        <taxon>Lacipirellulaceae</taxon>
        <taxon>Posidoniimonas</taxon>
    </lineage>
</organism>
<evidence type="ECO:0000313" key="3">
    <source>
        <dbReference type="EMBL" id="TWT78530.1"/>
    </source>
</evidence>
<feature type="domain" description="Cytochrome P460" evidence="2">
    <location>
        <begin position="75"/>
        <end position="180"/>
    </location>
</feature>
<evidence type="ECO:0000259" key="2">
    <source>
        <dbReference type="Pfam" id="PF16694"/>
    </source>
</evidence>
<dbReference type="AlphaFoldDB" id="A0A5C5YUM3"/>
<dbReference type="InterPro" id="IPR038142">
    <property type="entry name" value="Cytochrome_P460_sp"/>
</dbReference>
<dbReference type="Gene3D" id="3.50.70.20">
    <property type="entry name" value="Cytochrome P460"/>
    <property type="match status" value="1"/>
</dbReference>
<dbReference type="Proteomes" id="UP000318478">
    <property type="component" value="Unassembled WGS sequence"/>
</dbReference>
<dbReference type="InterPro" id="IPR032033">
    <property type="entry name" value="Cytochrome_P460"/>
</dbReference>
<dbReference type="Pfam" id="PF16694">
    <property type="entry name" value="Cytochrome_P460"/>
    <property type="match status" value="1"/>
</dbReference>
<comment type="caution">
    <text evidence="3">The sequence shown here is derived from an EMBL/GenBank/DDBJ whole genome shotgun (WGS) entry which is preliminary data.</text>
</comment>
<gene>
    <name evidence="3" type="ORF">Pla123a_13230</name>
</gene>
<dbReference type="EMBL" id="SJPO01000002">
    <property type="protein sequence ID" value="TWT78530.1"/>
    <property type="molecule type" value="Genomic_DNA"/>
</dbReference>
<evidence type="ECO:0000313" key="4">
    <source>
        <dbReference type="Proteomes" id="UP000318478"/>
    </source>
</evidence>
<feature type="region of interest" description="Disordered" evidence="1">
    <location>
        <begin position="1"/>
        <end position="24"/>
    </location>
</feature>
<protein>
    <recommendedName>
        <fullName evidence="2">Cytochrome P460 domain-containing protein</fullName>
    </recommendedName>
</protein>
<name>A0A5C5YUM3_9BACT</name>
<sequence>MTVAGCSADRYDNPAGPNSTPPTDSISVEAAASGYETMNLMTAEPAVVNAELSALCVGVNDYHAAQARGRSGPHAHTAIKVYMNDSAANHFRGQQAPYPVGSIIVKEKQGMPYQDTTHDPWTEAHTHGGVGGMIKRVPGYNPLHGDWEYFYREDSNGLEQGKIASCISCHDNAADRDCVFGGWDKPPLSNSQ</sequence>
<proteinExistence type="predicted"/>
<keyword evidence="4" id="KW-1185">Reference proteome</keyword>
<accession>A0A5C5YUM3</accession>